<organism evidence="2 3">
    <name type="scientific">Roseivivax marinus</name>
    <dbReference type="NCBI Taxonomy" id="1379903"/>
    <lineage>
        <taxon>Bacteria</taxon>
        <taxon>Pseudomonadati</taxon>
        <taxon>Pseudomonadota</taxon>
        <taxon>Alphaproteobacteria</taxon>
        <taxon>Rhodobacterales</taxon>
        <taxon>Roseobacteraceae</taxon>
        <taxon>Roseivivax</taxon>
    </lineage>
</organism>
<accession>W4HIA3</accession>
<sequence length="71" mass="7526">MTTRFETDIDSELRARLDALGHDLATLQPHVRNAALARVCRVAGAVSPLRPVGAARAGDDGDESAFDNVPV</sequence>
<proteinExistence type="predicted"/>
<dbReference type="EMBL" id="AQQW01000010">
    <property type="protein sequence ID" value="ETW11740.1"/>
    <property type="molecule type" value="Genomic_DNA"/>
</dbReference>
<dbReference type="STRING" id="1379903.ATO8_15873"/>
<feature type="region of interest" description="Disordered" evidence="1">
    <location>
        <begin position="52"/>
        <end position="71"/>
    </location>
</feature>
<evidence type="ECO:0000256" key="1">
    <source>
        <dbReference type="SAM" id="MobiDB-lite"/>
    </source>
</evidence>
<dbReference type="RefSeq" id="WP_043845875.1">
    <property type="nucleotide sequence ID" value="NZ_AQQW01000010.1"/>
</dbReference>
<evidence type="ECO:0000313" key="2">
    <source>
        <dbReference type="EMBL" id="ETW11740.1"/>
    </source>
</evidence>
<dbReference type="Proteomes" id="UP000019063">
    <property type="component" value="Unassembled WGS sequence"/>
</dbReference>
<comment type="caution">
    <text evidence="2">The sequence shown here is derived from an EMBL/GenBank/DDBJ whole genome shotgun (WGS) entry which is preliminary data.</text>
</comment>
<name>W4HIA3_9RHOB</name>
<protein>
    <submittedName>
        <fullName evidence="2">Uncharacterized protein</fullName>
    </submittedName>
</protein>
<reference evidence="2 3" key="1">
    <citation type="journal article" date="2014" name="Antonie Van Leeuwenhoek">
        <title>Roseivivax atlanticus sp. nov., isolated from surface seawater of the Atlantic Ocean.</title>
        <authorList>
            <person name="Li G."/>
            <person name="Lai Q."/>
            <person name="Liu X."/>
            <person name="Sun F."/>
            <person name="Shao Z."/>
        </authorList>
    </citation>
    <scope>NUCLEOTIDE SEQUENCE [LARGE SCALE GENOMIC DNA]</scope>
    <source>
        <strain evidence="2 3">22II-s10s</strain>
    </source>
</reference>
<evidence type="ECO:0000313" key="3">
    <source>
        <dbReference type="Proteomes" id="UP000019063"/>
    </source>
</evidence>
<keyword evidence="3" id="KW-1185">Reference proteome</keyword>
<dbReference type="AlphaFoldDB" id="W4HIA3"/>
<gene>
    <name evidence="2" type="ORF">ATO8_15873</name>
</gene>